<dbReference type="EMBL" id="JRFJ01000001">
    <property type="protein sequence ID" value="KHJ55468.1"/>
    <property type="molecule type" value="Genomic_DNA"/>
</dbReference>
<proteinExistence type="inferred from homology"/>
<keyword evidence="7 9" id="KW-1133">Transmembrane helix</keyword>
<evidence type="ECO:0000256" key="6">
    <source>
        <dbReference type="ARBA" id="ARBA00022801"/>
    </source>
</evidence>
<evidence type="ECO:0000313" key="13">
    <source>
        <dbReference type="Proteomes" id="UP000030826"/>
    </source>
</evidence>
<keyword evidence="2 9" id="KW-1003">Cell membrane</keyword>
<organism evidence="12 13">
    <name type="scientific">Aureimonas altamirensis</name>
    <dbReference type="NCBI Taxonomy" id="370622"/>
    <lineage>
        <taxon>Bacteria</taxon>
        <taxon>Pseudomonadati</taxon>
        <taxon>Pseudomonadota</taxon>
        <taxon>Alphaproteobacteria</taxon>
        <taxon>Hyphomicrobiales</taxon>
        <taxon>Aurantimonadaceae</taxon>
        <taxon>Aureimonas</taxon>
    </lineage>
</organism>
<comment type="similarity">
    <text evidence="1 9 11">Belongs to the peptidase A8 family.</text>
</comment>
<feature type="transmembrane region" description="Helical" evidence="9">
    <location>
        <begin position="6"/>
        <end position="21"/>
    </location>
</feature>
<evidence type="ECO:0000256" key="7">
    <source>
        <dbReference type="ARBA" id="ARBA00022989"/>
    </source>
</evidence>
<keyword evidence="5 9" id="KW-0064">Aspartyl protease</keyword>
<dbReference type="PROSITE" id="PS00855">
    <property type="entry name" value="SPASE_II"/>
    <property type="match status" value="1"/>
</dbReference>
<keyword evidence="3 9" id="KW-0645">Protease</keyword>
<evidence type="ECO:0000256" key="1">
    <source>
        <dbReference type="ARBA" id="ARBA00006139"/>
    </source>
</evidence>
<evidence type="ECO:0000256" key="10">
    <source>
        <dbReference type="RuleBase" id="RU000594"/>
    </source>
</evidence>
<evidence type="ECO:0000256" key="2">
    <source>
        <dbReference type="ARBA" id="ARBA00022475"/>
    </source>
</evidence>
<reference evidence="12 13" key="1">
    <citation type="submission" date="2014-09" db="EMBL/GenBank/DDBJ databases">
        <title>Isolation and characterization of Aurantimonas altamirensis ON-56566 from clinical sample following a dog bite.</title>
        <authorList>
            <person name="Eshaghi A."/>
            <person name="Li A."/>
            <person name="Shahinas D."/>
            <person name="Bahn P."/>
            <person name="Kus J.V."/>
            <person name="Patel S.N."/>
        </authorList>
    </citation>
    <scope>NUCLEOTIDE SEQUENCE [LARGE SCALE GENOMIC DNA]</scope>
    <source>
        <strain evidence="12 13">ON-56566</strain>
    </source>
</reference>
<accession>A0A0B1Q3N1</accession>
<protein>
    <recommendedName>
        <fullName evidence="9">Lipoprotein signal peptidase</fullName>
        <ecNumber evidence="9">3.4.23.36</ecNumber>
    </recommendedName>
    <alternativeName>
        <fullName evidence="9">Prolipoprotein signal peptidase</fullName>
    </alternativeName>
    <alternativeName>
        <fullName evidence="9">Signal peptidase II</fullName>
        <shortName evidence="9">SPase II</shortName>
    </alternativeName>
</protein>
<evidence type="ECO:0000256" key="9">
    <source>
        <dbReference type="HAMAP-Rule" id="MF_00161"/>
    </source>
</evidence>
<dbReference type="Proteomes" id="UP000030826">
    <property type="component" value="Unassembled WGS sequence"/>
</dbReference>
<comment type="catalytic activity">
    <reaction evidence="9 10">
        <text>Release of signal peptides from bacterial membrane prolipoproteins. Hydrolyzes -Xaa-Yaa-Zaa-|-(S,diacylglyceryl)Cys-, in which Xaa is hydrophobic (preferably Leu), and Yaa (Ala or Ser) and Zaa (Gly or Ala) have small, neutral side chains.</text>
        <dbReference type="EC" id="3.4.23.36"/>
    </reaction>
</comment>
<dbReference type="AlphaFoldDB" id="A0A0B1Q3N1"/>
<keyword evidence="4 9" id="KW-0812">Transmembrane</keyword>
<evidence type="ECO:0000256" key="11">
    <source>
        <dbReference type="RuleBase" id="RU004181"/>
    </source>
</evidence>
<name>A0A0B1Q3N1_9HYPH</name>
<comment type="pathway">
    <text evidence="9">Protein modification; lipoprotein biosynthesis (signal peptide cleavage).</text>
</comment>
<evidence type="ECO:0000256" key="8">
    <source>
        <dbReference type="ARBA" id="ARBA00023136"/>
    </source>
</evidence>
<dbReference type="PRINTS" id="PR00781">
    <property type="entry name" value="LIPOSIGPTASE"/>
</dbReference>
<dbReference type="EC" id="3.4.23.36" evidence="9"/>
<dbReference type="GO" id="GO:0004190">
    <property type="term" value="F:aspartic-type endopeptidase activity"/>
    <property type="evidence" value="ECO:0007669"/>
    <property type="project" value="UniProtKB-UniRule"/>
</dbReference>
<evidence type="ECO:0000256" key="3">
    <source>
        <dbReference type="ARBA" id="ARBA00022670"/>
    </source>
</evidence>
<keyword evidence="8 9" id="KW-0472">Membrane</keyword>
<dbReference type="PANTHER" id="PTHR33695:SF1">
    <property type="entry name" value="LIPOPROTEIN SIGNAL PEPTIDASE"/>
    <property type="match status" value="1"/>
</dbReference>
<feature type="transmembrane region" description="Helical" evidence="9">
    <location>
        <begin position="129"/>
        <end position="153"/>
    </location>
</feature>
<feature type="active site" evidence="9">
    <location>
        <position position="119"/>
    </location>
</feature>
<feature type="active site" evidence="9">
    <location>
        <position position="137"/>
    </location>
</feature>
<dbReference type="STRING" id="370622.LA66_02050"/>
<comment type="subcellular location">
    <subcellularLocation>
        <location evidence="9">Cell membrane</location>
        <topology evidence="9">Multi-pass membrane protein</topology>
    </subcellularLocation>
</comment>
<keyword evidence="6 9" id="KW-0378">Hydrolase</keyword>
<comment type="caution">
    <text evidence="12">The sequence shown here is derived from an EMBL/GenBank/DDBJ whole genome shotgun (WGS) entry which is preliminary data.</text>
</comment>
<gene>
    <name evidence="9" type="primary">lspA</name>
    <name evidence="12" type="ORF">LA66_02050</name>
</gene>
<evidence type="ECO:0000313" key="12">
    <source>
        <dbReference type="EMBL" id="KHJ55468.1"/>
    </source>
</evidence>
<comment type="function">
    <text evidence="9 10">This protein specifically catalyzes the removal of signal peptides from prolipoproteins.</text>
</comment>
<dbReference type="NCBIfam" id="TIGR00077">
    <property type="entry name" value="lspA"/>
    <property type="match status" value="1"/>
</dbReference>
<dbReference type="Pfam" id="PF01252">
    <property type="entry name" value="Peptidase_A8"/>
    <property type="match status" value="1"/>
</dbReference>
<dbReference type="PANTHER" id="PTHR33695">
    <property type="entry name" value="LIPOPROTEIN SIGNAL PEPTIDASE"/>
    <property type="match status" value="1"/>
</dbReference>
<evidence type="ECO:0000256" key="4">
    <source>
        <dbReference type="ARBA" id="ARBA00022692"/>
    </source>
</evidence>
<feature type="transmembrane region" description="Helical" evidence="9">
    <location>
        <begin position="28"/>
        <end position="51"/>
    </location>
</feature>
<feature type="transmembrane region" description="Helical" evidence="9">
    <location>
        <begin position="91"/>
        <end position="109"/>
    </location>
</feature>
<feature type="transmembrane region" description="Helical" evidence="9">
    <location>
        <begin position="63"/>
        <end position="84"/>
    </location>
</feature>
<evidence type="ECO:0000256" key="5">
    <source>
        <dbReference type="ARBA" id="ARBA00022750"/>
    </source>
</evidence>
<dbReference type="GO" id="GO:0005886">
    <property type="term" value="C:plasma membrane"/>
    <property type="evidence" value="ECO:0007669"/>
    <property type="project" value="UniProtKB-SubCell"/>
</dbReference>
<dbReference type="GO" id="GO:0006508">
    <property type="term" value="P:proteolysis"/>
    <property type="evidence" value="ECO:0007669"/>
    <property type="project" value="UniProtKB-KW"/>
</dbReference>
<sequence>MDDDVKFVLGNVFLVVMAIFLDQFVKLVVVATMPLGSAIPILPFFALLHARNEGIAFSMFSSLSGWTLAAASGVVLLFVLWLWWNTPRNRMLTHVAFAMIFGGAVGNLIDRVTLGYVTDYLYFHTPVWSFAVFNLADTFITVGAGLIILDEFVLQPRDARRKRAIAGDGKQE</sequence>
<dbReference type="HAMAP" id="MF_00161">
    <property type="entry name" value="LspA"/>
    <property type="match status" value="1"/>
</dbReference>
<keyword evidence="12" id="KW-0449">Lipoprotein</keyword>
<dbReference type="OrthoDB" id="9810259at2"/>
<dbReference type="InterPro" id="IPR001872">
    <property type="entry name" value="Peptidase_A8"/>
</dbReference>
<dbReference type="UniPathway" id="UPA00665"/>